<name>A0A3D8SN48_9HELO</name>
<sequence length="813" mass="91653">MASSSTPQPRRTTFAEPAERPQHSGSRSSSIVVRPRTPFPMVKRQESFQTGFDSGYGRGDGEGSAGEEADIRAEAEERLELGENVANESRRMISDAEALMAVEIGAEEEEEEEEEEEKEKDNADDYDDDDDDDDDTVVNLDTRCQAKEDQDDEDLKNALLPSLTLSSDETSDKKESFQVDMGICTQTLPLLRNNLAFEGPVLIMPGLSIAVEELTLYEDGTLAIDHRLSSKIRSLLSYDNMLPDAEKANKKRKDSGYCSNTERTKSTTRNGDSGRKAQAHCEEKEHKLQASSHSSMGRVFQPACESSSNKERKGKRKRECQLPSLPRITRSGHDFTAMCAPDCAEYHARFEIPETVLHRSDLKYRSPIVLEPAAAAEYLASAVLWISRDDAVLADPSNLTSVLGKDDLDLLSPRSADCYMPAPSVDLVRRHLRSGQWVWVTEPGEFSALGEDWGPDGYGEHARDVNAQIDLTWTAVLAESRRCFFAGSLDFDAMVHYCHGRIPVPEERVDWQAISLRSRIEQHKRLYDDFRSAIDRGVVSASLKRDLEKLSYFSTGGDVGPLVRQASKKQAEKAVKEEKFLARSAIREQSSVLKRVVAFVKHPVDQYSDRRTSGKRELEKLRRLRFPELYAPASTAKSSTSKSDTNRDGNEEDLPSPPPDWIVSRNSVLQEQEMEGLERLKPGRDAFWNRAYNRKALRFQKGKMKAVDLATSCPSPRIRPRSSNLASHRTLSSDPSYDSRYPSSQTSSIRRLSSEDEDGEDFNSWNRNLDEEAECWDPDHQSQPPPGTRAWLRYFEEFEKHAPSDLLLDMRSM</sequence>
<comment type="caution">
    <text evidence="2">The sequence shown here is derived from an EMBL/GenBank/DDBJ whole genome shotgun (WGS) entry which is preliminary data.</text>
</comment>
<evidence type="ECO:0000256" key="1">
    <source>
        <dbReference type="SAM" id="MobiDB-lite"/>
    </source>
</evidence>
<feature type="compositionally biased region" description="Low complexity" evidence="1">
    <location>
        <begin position="732"/>
        <end position="751"/>
    </location>
</feature>
<feature type="region of interest" description="Disordered" evidence="1">
    <location>
        <begin position="632"/>
        <end position="663"/>
    </location>
</feature>
<feature type="compositionally biased region" description="Low complexity" evidence="1">
    <location>
        <begin position="633"/>
        <end position="643"/>
    </location>
</feature>
<keyword evidence="3" id="KW-1185">Reference proteome</keyword>
<evidence type="ECO:0000313" key="3">
    <source>
        <dbReference type="Proteomes" id="UP000256328"/>
    </source>
</evidence>
<feature type="compositionally biased region" description="Polar residues" evidence="1">
    <location>
        <begin position="257"/>
        <end position="271"/>
    </location>
</feature>
<feature type="compositionally biased region" description="Gly residues" evidence="1">
    <location>
        <begin position="54"/>
        <end position="64"/>
    </location>
</feature>
<gene>
    <name evidence="2" type="ORF">BP5796_03453</name>
</gene>
<feature type="region of interest" description="Disordered" evidence="1">
    <location>
        <begin position="708"/>
        <end position="764"/>
    </location>
</feature>
<feature type="compositionally biased region" description="Polar residues" evidence="1">
    <location>
        <begin position="1"/>
        <end position="11"/>
    </location>
</feature>
<feature type="compositionally biased region" description="Basic and acidic residues" evidence="1">
    <location>
        <begin position="69"/>
        <end position="81"/>
    </location>
</feature>
<organism evidence="2 3">
    <name type="scientific">Coleophoma crateriformis</name>
    <dbReference type="NCBI Taxonomy" id="565419"/>
    <lineage>
        <taxon>Eukaryota</taxon>
        <taxon>Fungi</taxon>
        <taxon>Dikarya</taxon>
        <taxon>Ascomycota</taxon>
        <taxon>Pezizomycotina</taxon>
        <taxon>Leotiomycetes</taxon>
        <taxon>Helotiales</taxon>
        <taxon>Dermateaceae</taxon>
        <taxon>Coleophoma</taxon>
    </lineage>
</organism>
<protein>
    <submittedName>
        <fullName evidence="2">Uncharacterized protein</fullName>
    </submittedName>
</protein>
<accession>A0A3D8SN48</accession>
<dbReference type="Proteomes" id="UP000256328">
    <property type="component" value="Unassembled WGS sequence"/>
</dbReference>
<dbReference type="OrthoDB" id="10347614at2759"/>
<evidence type="ECO:0000313" key="2">
    <source>
        <dbReference type="EMBL" id="RDW87759.1"/>
    </source>
</evidence>
<feature type="region of interest" description="Disordered" evidence="1">
    <location>
        <begin position="1"/>
        <end position="174"/>
    </location>
</feature>
<dbReference type="EMBL" id="PDLN01000004">
    <property type="protein sequence ID" value="RDW87759.1"/>
    <property type="molecule type" value="Genomic_DNA"/>
</dbReference>
<feature type="compositionally biased region" description="Acidic residues" evidence="1">
    <location>
        <begin position="105"/>
        <end position="136"/>
    </location>
</feature>
<proteinExistence type="predicted"/>
<reference evidence="2 3" key="1">
    <citation type="journal article" date="2018" name="IMA Fungus">
        <title>IMA Genome-F 9: Draft genome sequence of Annulohypoxylon stygium, Aspergillus mulundensis, Berkeleyomyces basicola (syn. Thielaviopsis basicola), Ceratocystis smalleyi, two Cercospora beticola strains, Coleophoma cylindrospora, Fusarium fracticaudum, Phialophora cf. hyalina, and Morchella septimelata.</title>
        <authorList>
            <person name="Wingfield B.D."/>
            <person name="Bills G.F."/>
            <person name="Dong Y."/>
            <person name="Huang W."/>
            <person name="Nel W.J."/>
            <person name="Swalarsk-Parry B.S."/>
            <person name="Vaghefi N."/>
            <person name="Wilken P.M."/>
            <person name="An Z."/>
            <person name="de Beer Z.W."/>
            <person name="De Vos L."/>
            <person name="Chen L."/>
            <person name="Duong T.A."/>
            <person name="Gao Y."/>
            <person name="Hammerbacher A."/>
            <person name="Kikkert J.R."/>
            <person name="Li Y."/>
            <person name="Li H."/>
            <person name="Li K."/>
            <person name="Li Q."/>
            <person name="Liu X."/>
            <person name="Ma X."/>
            <person name="Naidoo K."/>
            <person name="Pethybridge S.J."/>
            <person name="Sun J."/>
            <person name="Steenkamp E.T."/>
            <person name="van der Nest M.A."/>
            <person name="van Wyk S."/>
            <person name="Wingfield M.J."/>
            <person name="Xiong C."/>
            <person name="Yue Q."/>
            <person name="Zhang X."/>
        </authorList>
    </citation>
    <scope>NUCLEOTIDE SEQUENCE [LARGE SCALE GENOMIC DNA]</scope>
    <source>
        <strain evidence="2 3">BP5796</strain>
    </source>
</reference>
<feature type="compositionally biased region" description="Basic and acidic residues" evidence="1">
    <location>
        <begin position="272"/>
        <end position="288"/>
    </location>
</feature>
<dbReference type="AlphaFoldDB" id="A0A3D8SN48"/>
<feature type="region of interest" description="Disordered" evidence="1">
    <location>
        <begin position="246"/>
        <end position="322"/>
    </location>
</feature>